<proteinExistence type="predicted"/>
<gene>
    <name evidence="2" type="ORF">KDB89_08255</name>
</gene>
<keyword evidence="1" id="KW-0812">Transmembrane</keyword>
<dbReference type="EMBL" id="CP079216">
    <property type="protein sequence ID" value="QXT61790.1"/>
    <property type="molecule type" value="Genomic_DNA"/>
</dbReference>
<keyword evidence="3" id="KW-1185">Reference proteome</keyword>
<evidence type="ECO:0000313" key="2">
    <source>
        <dbReference type="EMBL" id="QXT61790.1"/>
    </source>
</evidence>
<evidence type="ECO:0000313" key="3">
    <source>
        <dbReference type="Proteomes" id="UP000824504"/>
    </source>
</evidence>
<protein>
    <submittedName>
        <fullName evidence="2">Uncharacterized protein</fullName>
    </submittedName>
</protein>
<dbReference type="RefSeq" id="WP_219080058.1">
    <property type="nucleotide sequence ID" value="NZ_CP079216.1"/>
</dbReference>
<sequence length="568" mass="60298">MSGDWTLQTKSDTGAGYHPNADLSSAMIDGPTRSLFGSLEQSYRQLPVADGALEALYVLTWRFSPEAGAWLTVLQGSGGRYGNAGATQFALAPASWTMADCVTRALADVEVGGWLSPRHDGGPTAPPRCRPDELLRLLATLLDRPAPPAVTVVEAASPAALFAAASRALPEGILRRTAWSTSAAVRRPGRDGPLISGPWPADLAARYPQEHAAFLKLAAASTGAPPQPPKAVVWAAREASAGRHPGRLVDATDPLEWAAALEHRRPMTDREAAGLLRSDALVEADRQRWTDGGHAAKLVARDPAWLGPLLGQRMAWVAEGVADVVTREAPWAELVRVQKAAVRQGRPAPAALRSLAPVDRARLARDVLDGSTAPELRAAAPWLEALGLDRSGNEDLFPPGRSDVAAQLRAAPRNVAGAIEFARGEARWDEELAALMQAAPAARLHLLVALAPSNALASFLRKHPTALAPDEVPDLIVAAERLQGRLKDPDRFVVSLLRQLHSASGEDTPLLAEPFADQQSAAALRLMLGLPQRAPARRAPRWLVALICASTGLVVGILLGWLLLGGLL</sequence>
<evidence type="ECO:0000256" key="1">
    <source>
        <dbReference type="SAM" id="Phobius"/>
    </source>
</evidence>
<accession>A0ABX8SET6</accession>
<feature type="transmembrane region" description="Helical" evidence="1">
    <location>
        <begin position="542"/>
        <end position="564"/>
    </location>
</feature>
<name>A0ABX8SET6_9ACTN</name>
<keyword evidence="1" id="KW-1133">Transmembrane helix</keyword>
<keyword evidence="1" id="KW-0472">Membrane</keyword>
<reference evidence="2 3" key="1">
    <citation type="submission" date="2021-07" db="EMBL/GenBank/DDBJ databases">
        <title>complete genome sequencing of Tessaracoccus sp.J1M15.</title>
        <authorList>
            <person name="Bae J.-W."/>
            <person name="Kim D.-y."/>
        </authorList>
    </citation>
    <scope>NUCLEOTIDE SEQUENCE [LARGE SCALE GENOMIC DNA]</scope>
    <source>
        <strain evidence="2 3">J1M15</strain>
    </source>
</reference>
<organism evidence="2 3">
    <name type="scientific">Tessaracoccus palaemonis</name>
    <dbReference type="NCBI Taxonomy" id="2829499"/>
    <lineage>
        <taxon>Bacteria</taxon>
        <taxon>Bacillati</taxon>
        <taxon>Actinomycetota</taxon>
        <taxon>Actinomycetes</taxon>
        <taxon>Propionibacteriales</taxon>
        <taxon>Propionibacteriaceae</taxon>
        <taxon>Tessaracoccus</taxon>
    </lineage>
</organism>
<dbReference type="Proteomes" id="UP000824504">
    <property type="component" value="Chromosome"/>
</dbReference>